<dbReference type="Proteomes" id="UP001601521">
    <property type="component" value="Unassembled WGS sequence"/>
</dbReference>
<dbReference type="Pfam" id="PF13814">
    <property type="entry name" value="Replic_Relax"/>
    <property type="match status" value="1"/>
</dbReference>
<evidence type="ECO:0000256" key="1">
    <source>
        <dbReference type="SAM" id="MobiDB-lite"/>
    </source>
</evidence>
<accession>A0ABW6NU84</accession>
<sequence>MSSAHRSRSTAPSPATSPGERSRSAVPILAGQASLAGILTARDRWLLGMLYEHRVLTTTQISALAFGATRRATRRLLKLHEAGVIDRFRPHRLAGTAPWHWILTPTGAAVLAAEHGLDPRELRWRHDRALAMAHSSRLDHNIGVADWFTTLATDPNLPATLTAWWSPTRCARLWGDLTRPDGYGCLTPTGGGPGGIEFFLEYDCGTESLTQVTRKLGGYANLAAATGITTALLVWLPTSQREANARTALAATAAGLEHPDNVPIATAAADNQPGMGPAGPVWLPLHPAPARPRTRITVTALAAAWPRLRLAPASHSQETSVDQRVIIAAPSPRPPEREAR</sequence>
<evidence type="ECO:0000313" key="2">
    <source>
        <dbReference type="EMBL" id="MFF0458509.1"/>
    </source>
</evidence>
<organism evidence="2 3">
    <name type="scientific">Nocardia africana</name>
    <dbReference type="NCBI Taxonomy" id="134964"/>
    <lineage>
        <taxon>Bacteria</taxon>
        <taxon>Bacillati</taxon>
        <taxon>Actinomycetota</taxon>
        <taxon>Actinomycetes</taxon>
        <taxon>Mycobacteriales</taxon>
        <taxon>Nocardiaceae</taxon>
        <taxon>Nocardia</taxon>
    </lineage>
</organism>
<evidence type="ECO:0000313" key="3">
    <source>
        <dbReference type="Proteomes" id="UP001601521"/>
    </source>
</evidence>
<comment type="caution">
    <text evidence="2">The sequence shown here is derived from an EMBL/GenBank/DDBJ whole genome shotgun (WGS) entry which is preliminary data.</text>
</comment>
<proteinExistence type="predicted"/>
<dbReference type="EMBL" id="JBIALX010000029">
    <property type="protein sequence ID" value="MFF0458509.1"/>
    <property type="molecule type" value="Genomic_DNA"/>
</dbReference>
<gene>
    <name evidence="2" type="ORF">ACFYTH_34600</name>
</gene>
<dbReference type="InterPro" id="IPR025855">
    <property type="entry name" value="Replic_Relax"/>
</dbReference>
<reference evidence="2 3" key="1">
    <citation type="submission" date="2024-10" db="EMBL/GenBank/DDBJ databases">
        <title>The Natural Products Discovery Center: Release of the First 8490 Sequenced Strains for Exploring Actinobacteria Biosynthetic Diversity.</title>
        <authorList>
            <person name="Kalkreuter E."/>
            <person name="Kautsar S.A."/>
            <person name="Yang D."/>
            <person name="Bader C.D."/>
            <person name="Teijaro C.N."/>
            <person name="Fluegel L."/>
            <person name="Davis C.M."/>
            <person name="Simpson J.R."/>
            <person name="Lauterbach L."/>
            <person name="Steele A.D."/>
            <person name="Gui C."/>
            <person name="Meng S."/>
            <person name="Li G."/>
            <person name="Viehrig K."/>
            <person name="Ye F."/>
            <person name="Su P."/>
            <person name="Kiefer A.F."/>
            <person name="Nichols A."/>
            <person name="Cepeda A.J."/>
            <person name="Yan W."/>
            <person name="Fan B."/>
            <person name="Jiang Y."/>
            <person name="Adhikari A."/>
            <person name="Zheng C.-J."/>
            <person name="Schuster L."/>
            <person name="Cowan T.M."/>
            <person name="Smanski M.J."/>
            <person name="Chevrette M.G."/>
            <person name="De Carvalho L.P.S."/>
            <person name="Shen B."/>
        </authorList>
    </citation>
    <scope>NUCLEOTIDE SEQUENCE [LARGE SCALE GENOMIC DNA]</scope>
    <source>
        <strain evidence="2 3">NPDC004550</strain>
    </source>
</reference>
<feature type="region of interest" description="Disordered" evidence="1">
    <location>
        <begin position="1"/>
        <end position="24"/>
    </location>
</feature>
<protein>
    <submittedName>
        <fullName evidence="2">Replication-relaxation family protein</fullName>
    </submittedName>
</protein>
<dbReference type="RefSeq" id="WP_387256116.1">
    <property type="nucleotide sequence ID" value="NZ_JBIALX010000029.1"/>
</dbReference>
<feature type="compositionally biased region" description="Low complexity" evidence="1">
    <location>
        <begin position="9"/>
        <end position="18"/>
    </location>
</feature>
<name>A0ABW6NU84_9NOCA</name>
<keyword evidence="3" id="KW-1185">Reference proteome</keyword>